<dbReference type="InterPro" id="IPR001647">
    <property type="entry name" value="HTH_TetR"/>
</dbReference>
<dbReference type="PROSITE" id="PS50977">
    <property type="entry name" value="HTH_TETR_2"/>
    <property type="match status" value="1"/>
</dbReference>
<dbReference type="Pfam" id="PF00440">
    <property type="entry name" value="TetR_N"/>
    <property type="match status" value="1"/>
</dbReference>
<dbReference type="RefSeq" id="WP_134567993.1">
    <property type="nucleotide sequence ID" value="NZ_SOFP01000054.1"/>
</dbReference>
<organism evidence="5 6">
    <name type="scientific">Cryobacterium algoritolerans</name>
    <dbReference type="NCBI Taxonomy" id="1259184"/>
    <lineage>
        <taxon>Bacteria</taxon>
        <taxon>Bacillati</taxon>
        <taxon>Actinomycetota</taxon>
        <taxon>Actinomycetes</taxon>
        <taxon>Micrococcales</taxon>
        <taxon>Microbacteriaceae</taxon>
        <taxon>Cryobacterium</taxon>
    </lineage>
</organism>
<sequence length="206" mass="22685">MESLNTAQPVRKRGRPTEDERVERRTQILEAALPIFLEYGFGDTTVDQLAAAARVTKRTLYNYFGNKAGVFTEMQRRLASMVSGDAPAHDTLESLATRIVLRLHSAEMIGLHRLVIAESLRFPELARNLYDNGDLRHISRLADLVRAEWGLNASSSSAAALFSLLLGEDYRRRLLGLIGPATTEEAARHALTALTTIGTGRGDGSH</sequence>
<gene>
    <name evidence="5" type="ORF">E3O19_12280</name>
</gene>
<protein>
    <submittedName>
        <fullName evidence="5">TetR/AcrR family transcriptional regulator</fullName>
    </submittedName>
</protein>
<dbReference type="PROSITE" id="PS01081">
    <property type="entry name" value="HTH_TETR_1"/>
    <property type="match status" value="1"/>
</dbReference>
<accession>A0A4R8WRY8</accession>
<dbReference type="Proteomes" id="UP000298412">
    <property type="component" value="Unassembled WGS sequence"/>
</dbReference>
<reference evidence="5 6" key="1">
    <citation type="submission" date="2019-03" db="EMBL/GenBank/DDBJ databases">
        <title>Genomics of glacier-inhabiting Cryobacterium strains.</title>
        <authorList>
            <person name="Liu Q."/>
            <person name="Xin Y.-H."/>
        </authorList>
    </citation>
    <scope>NUCLEOTIDE SEQUENCE [LARGE SCALE GENOMIC DNA]</scope>
    <source>
        <strain evidence="5 6">MDT1-3</strain>
    </source>
</reference>
<dbReference type="GO" id="GO:0000976">
    <property type="term" value="F:transcription cis-regulatory region binding"/>
    <property type="evidence" value="ECO:0007669"/>
    <property type="project" value="TreeGrafter"/>
</dbReference>
<dbReference type="GO" id="GO:0003700">
    <property type="term" value="F:DNA-binding transcription factor activity"/>
    <property type="evidence" value="ECO:0007669"/>
    <property type="project" value="TreeGrafter"/>
</dbReference>
<evidence type="ECO:0000256" key="2">
    <source>
        <dbReference type="PROSITE-ProRule" id="PRU00335"/>
    </source>
</evidence>
<evidence type="ECO:0000256" key="1">
    <source>
        <dbReference type="ARBA" id="ARBA00023125"/>
    </source>
</evidence>
<comment type="caution">
    <text evidence="5">The sequence shown here is derived from an EMBL/GenBank/DDBJ whole genome shotgun (WGS) entry which is preliminary data.</text>
</comment>
<name>A0A4R8WRY8_9MICO</name>
<dbReference type="PANTHER" id="PTHR30055">
    <property type="entry name" value="HTH-TYPE TRANSCRIPTIONAL REGULATOR RUTR"/>
    <property type="match status" value="1"/>
</dbReference>
<evidence type="ECO:0000313" key="5">
    <source>
        <dbReference type="EMBL" id="TFC13243.1"/>
    </source>
</evidence>
<dbReference type="Pfam" id="PF14246">
    <property type="entry name" value="TetR_C_7"/>
    <property type="match status" value="1"/>
</dbReference>
<feature type="domain" description="HTH tetR-type" evidence="4">
    <location>
        <begin position="22"/>
        <end position="82"/>
    </location>
</feature>
<dbReference type="InterPro" id="IPR050109">
    <property type="entry name" value="HTH-type_TetR-like_transc_reg"/>
</dbReference>
<dbReference type="InterPro" id="IPR009057">
    <property type="entry name" value="Homeodomain-like_sf"/>
</dbReference>
<dbReference type="PRINTS" id="PR00455">
    <property type="entry name" value="HTHTETR"/>
</dbReference>
<dbReference type="PANTHER" id="PTHR30055:SF146">
    <property type="entry name" value="HTH-TYPE TRANSCRIPTIONAL DUAL REGULATOR CECR"/>
    <property type="match status" value="1"/>
</dbReference>
<evidence type="ECO:0000259" key="4">
    <source>
        <dbReference type="PROSITE" id="PS50977"/>
    </source>
</evidence>
<evidence type="ECO:0000313" key="6">
    <source>
        <dbReference type="Proteomes" id="UP000298412"/>
    </source>
</evidence>
<dbReference type="OrthoDB" id="7186128at2"/>
<dbReference type="EMBL" id="SOFP01000054">
    <property type="protein sequence ID" value="TFC13243.1"/>
    <property type="molecule type" value="Genomic_DNA"/>
</dbReference>
<dbReference type="AlphaFoldDB" id="A0A4R8WRY8"/>
<feature type="DNA-binding region" description="H-T-H motif" evidence="2">
    <location>
        <begin position="45"/>
        <end position="64"/>
    </location>
</feature>
<proteinExistence type="predicted"/>
<dbReference type="InterPro" id="IPR023772">
    <property type="entry name" value="DNA-bd_HTH_TetR-type_CS"/>
</dbReference>
<keyword evidence="6" id="KW-1185">Reference proteome</keyword>
<evidence type="ECO:0000256" key="3">
    <source>
        <dbReference type="SAM" id="MobiDB-lite"/>
    </source>
</evidence>
<dbReference type="SUPFAM" id="SSF46689">
    <property type="entry name" value="Homeodomain-like"/>
    <property type="match status" value="1"/>
</dbReference>
<dbReference type="InterPro" id="IPR039536">
    <property type="entry name" value="TetR_C_Proteobacteria"/>
</dbReference>
<keyword evidence="1 2" id="KW-0238">DNA-binding</keyword>
<dbReference type="Gene3D" id="1.10.357.10">
    <property type="entry name" value="Tetracycline Repressor, domain 2"/>
    <property type="match status" value="1"/>
</dbReference>
<feature type="region of interest" description="Disordered" evidence="3">
    <location>
        <begin position="1"/>
        <end position="23"/>
    </location>
</feature>